<name>A0A4S8PVD2_9HYPH</name>
<keyword evidence="3 5" id="KW-1133">Transmembrane helix</keyword>
<proteinExistence type="predicted"/>
<comment type="subcellular location">
    <subcellularLocation>
        <location evidence="1">Membrane</location>
        <topology evidence="1">Multi-pass membrane protein</topology>
    </subcellularLocation>
</comment>
<feature type="transmembrane region" description="Helical" evidence="5">
    <location>
        <begin position="78"/>
        <end position="98"/>
    </location>
</feature>
<dbReference type="GO" id="GO:0016020">
    <property type="term" value="C:membrane"/>
    <property type="evidence" value="ECO:0007669"/>
    <property type="project" value="UniProtKB-SubCell"/>
</dbReference>
<evidence type="ECO:0000256" key="2">
    <source>
        <dbReference type="ARBA" id="ARBA00022692"/>
    </source>
</evidence>
<dbReference type="Proteomes" id="UP000307378">
    <property type="component" value="Unassembled WGS sequence"/>
</dbReference>
<evidence type="ECO:0000259" key="6">
    <source>
        <dbReference type="Pfam" id="PF07298"/>
    </source>
</evidence>
<evidence type="ECO:0000256" key="5">
    <source>
        <dbReference type="SAM" id="Phobius"/>
    </source>
</evidence>
<reference evidence="7 8" key="1">
    <citation type="submission" date="2019-04" db="EMBL/GenBank/DDBJ databases">
        <title>genome sequence of strain W3.</title>
        <authorList>
            <person name="Gao J."/>
            <person name="Sun J."/>
        </authorList>
    </citation>
    <scope>NUCLEOTIDE SEQUENCE [LARGE SCALE GENOMIC DNA]</scope>
    <source>
        <strain evidence="7 8">W3</strain>
    </source>
</reference>
<gene>
    <name evidence="7" type="ORF">FAA86_13300</name>
</gene>
<keyword evidence="4 5" id="KW-0472">Membrane</keyword>
<feature type="transmembrane region" description="Helical" evidence="5">
    <location>
        <begin position="43"/>
        <end position="66"/>
    </location>
</feature>
<sequence>MTLLILGIILFVATHLIRVVAPGFRLSMIERFGDKGWRVINSVMSLVSLIVLIWGYASAPVINLWFPPMGMNHLTTTLMLFAMICLVAGFLPAGHIATKTKHPIVLSIKIWAAAHLLANGDLASVLLFASLLAWGVILRINYKRRVRAGELVLKPFVSARYDAIAVVGGIVLWAVILMWLHELLIGVAPLAM</sequence>
<protein>
    <submittedName>
        <fullName evidence="7">NnrU family protein</fullName>
    </submittedName>
</protein>
<feature type="transmembrane region" description="Helical" evidence="5">
    <location>
        <begin position="159"/>
        <end position="180"/>
    </location>
</feature>
<evidence type="ECO:0000256" key="3">
    <source>
        <dbReference type="ARBA" id="ARBA00022989"/>
    </source>
</evidence>
<evidence type="ECO:0000313" key="7">
    <source>
        <dbReference type="EMBL" id="THV35500.1"/>
    </source>
</evidence>
<dbReference type="InterPro" id="IPR009915">
    <property type="entry name" value="NnrU_dom"/>
</dbReference>
<keyword evidence="2 5" id="KW-0812">Transmembrane</keyword>
<dbReference type="RefSeq" id="WP_136541278.1">
    <property type="nucleotide sequence ID" value="NZ_STGU01000006.1"/>
</dbReference>
<evidence type="ECO:0000256" key="4">
    <source>
        <dbReference type="ARBA" id="ARBA00023136"/>
    </source>
</evidence>
<feature type="transmembrane region" description="Helical" evidence="5">
    <location>
        <begin position="110"/>
        <end position="138"/>
    </location>
</feature>
<dbReference type="Pfam" id="PF07298">
    <property type="entry name" value="NnrU"/>
    <property type="match status" value="1"/>
</dbReference>
<comment type="caution">
    <text evidence="7">The sequence shown here is derived from an EMBL/GenBank/DDBJ whole genome shotgun (WGS) entry which is preliminary data.</text>
</comment>
<dbReference type="EMBL" id="STGU01000006">
    <property type="protein sequence ID" value="THV35500.1"/>
    <property type="molecule type" value="Genomic_DNA"/>
</dbReference>
<organism evidence="7 8">
    <name type="scientific">Rhizobium rosettiformans W3</name>
    <dbReference type="NCBI Taxonomy" id="538378"/>
    <lineage>
        <taxon>Bacteria</taxon>
        <taxon>Pseudomonadati</taxon>
        <taxon>Pseudomonadota</taxon>
        <taxon>Alphaproteobacteria</taxon>
        <taxon>Hyphomicrobiales</taxon>
        <taxon>Rhizobiaceae</taxon>
        <taxon>Rhizobium/Agrobacterium group</taxon>
        <taxon>Rhizobium</taxon>
    </lineage>
</organism>
<feature type="domain" description="NnrU" evidence="6">
    <location>
        <begin position="3"/>
        <end position="189"/>
    </location>
</feature>
<evidence type="ECO:0000256" key="1">
    <source>
        <dbReference type="ARBA" id="ARBA00004141"/>
    </source>
</evidence>
<accession>A0A4S8PVD2</accession>
<evidence type="ECO:0000313" key="8">
    <source>
        <dbReference type="Proteomes" id="UP000307378"/>
    </source>
</evidence>
<dbReference type="AlphaFoldDB" id="A0A4S8PVD2"/>